<proteinExistence type="predicted"/>
<keyword evidence="2" id="KW-1185">Reference proteome</keyword>
<protein>
    <submittedName>
        <fullName evidence="1">Uncharacterized protein</fullName>
    </submittedName>
</protein>
<evidence type="ECO:0000313" key="1">
    <source>
        <dbReference type="EMBL" id="KAK8507446.1"/>
    </source>
</evidence>
<dbReference type="EMBL" id="JBBPBM010000108">
    <property type="protein sequence ID" value="KAK8507446.1"/>
    <property type="molecule type" value="Genomic_DNA"/>
</dbReference>
<sequence length="237" mass="27352">MEAVMDVKSLEGKNLGNLGVKNKIIRHTVDRYDLEKMPQTKTCFKDMDDYTRECFAYMEGNLQGYTVERIRSKDNKKADSVAKSTLDILANPADEDEILRKLEADLKPCYRDEECCLPWAGKILDNLGVKKKIIRHIVDHYDIVKMLQTKTCFKDMDDYTRECFAYMEGNLQVYTVERIRSKDNKKADSVAKSPLDILANPADEDEILRKLEADLKPCYRDEECCMVVEIGVDPKTK</sequence>
<organism evidence="1 2">
    <name type="scientific">Hibiscus sabdariffa</name>
    <name type="common">roselle</name>
    <dbReference type="NCBI Taxonomy" id="183260"/>
    <lineage>
        <taxon>Eukaryota</taxon>
        <taxon>Viridiplantae</taxon>
        <taxon>Streptophyta</taxon>
        <taxon>Embryophyta</taxon>
        <taxon>Tracheophyta</taxon>
        <taxon>Spermatophyta</taxon>
        <taxon>Magnoliopsida</taxon>
        <taxon>eudicotyledons</taxon>
        <taxon>Gunneridae</taxon>
        <taxon>Pentapetalae</taxon>
        <taxon>rosids</taxon>
        <taxon>malvids</taxon>
        <taxon>Malvales</taxon>
        <taxon>Malvaceae</taxon>
        <taxon>Malvoideae</taxon>
        <taxon>Hibiscus</taxon>
    </lineage>
</organism>
<evidence type="ECO:0000313" key="2">
    <source>
        <dbReference type="Proteomes" id="UP001472677"/>
    </source>
</evidence>
<name>A0ABR2BK69_9ROSI</name>
<accession>A0ABR2BK69</accession>
<gene>
    <name evidence="1" type="ORF">V6N12_072705</name>
</gene>
<reference evidence="1 2" key="1">
    <citation type="journal article" date="2024" name="G3 (Bethesda)">
        <title>Genome assembly of Hibiscus sabdariffa L. provides insights into metabolisms of medicinal natural products.</title>
        <authorList>
            <person name="Kim T."/>
        </authorList>
    </citation>
    <scope>NUCLEOTIDE SEQUENCE [LARGE SCALE GENOMIC DNA]</scope>
    <source>
        <strain evidence="1">TK-2024</strain>
        <tissue evidence="1">Old leaves</tissue>
    </source>
</reference>
<dbReference type="Proteomes" id="UP001472677">
    <property type="component" value="Unassembled WGS sequence"/>
</dbReference>
<comment type="caution">
    <text evidence="1">The sequence shown here is derived from an EMBL/GenBank/DDBJ whole genome shotgun (WGS) entry which is preliminary data.</text>
</comment>